<organism evidence="1 2">
    <name type="scientific">Lysinibacillus xylanilyticus</name>
    <dbReference type="NCBI Taxonomy" id="582475"/>
    <lineage>
        <taxon>Bacteria</taxon>
        <taxon>Bacillati</taxon>
        <taxon>Bacillota</taxon>
        <taxon>Bacilli</taxon>
        <taxon>Bacillales</taxon>
        <taxon>Bacillaceae</taxon>
        <taxon>Lysinibacillus</taxon>
    </lineage>
</organism>
<dbReference type="Proteomes" id="UP001527052">
    <property type="component" value="Unassembled WGS sequence"/>
</dbReference>
<protein>
    <recommendedName>
        <fullName evidence="3">YopX protein domain-containing protein</fullName>
    </recommendedName>
</protein>
<gene>
    <name evidence="1" type="ORF">M5W82_20845</name>
</gene>
<evidence type="ECO:0000313" key="1">
    <source>
        <dbReference type="EMBL" id="MCY9549333.1"/>
    </source>
</evidence>
<evidence type="ECO:0008006" key="3">
    <source>
        <dbReference type="Google" id="ProtNLM"/>
    </source>
</evidence>
<accession>A0ABT4EWC3</accession>
<name>A0ABT4EWC3_9BACI</name>
<reference evidence="1 2" key="1">
    <citation type="submission" date="2022-05" db="EMBL/GenBank/DDBJ databases">
        <title>Genome Sequencing of Bee-Associated Microbes.</title>
        <authorList>
            <person name="Dunlap C."/>
        </authorList>
    </citation>
    <scope>NUCLEOTIDE SEQUENCE [LARGE SCALE GENOMIC DNA]</scope>
    <source>
        <strain evidence="1 2">NRRL BD-083</strain>
    </source>
</reference>
<sequence length="64" mass="7488">MKGNDNCVRKRLFNTKGEIIMGKYFGTKNDAYNLKFKEHEVFEGKLVVVDESDTPFIRLDKETE</sequence>
<evidence type="ECO:0000313" key="2">
    <source>
        <dbReference type="Proteomes" id="UP001527052"/>
    </source>
</evidence>
<dbReference type="RefSeq" id="WP_268639304.1">
    <property type="nucleotide sequence ID" value="NZ_JAMDLZ010000042.1"/>
</dbReference>
<dbReference type="EMBL" id="JAMDLZ010000042">
    <property type="protein sequence ID" value="MCY9549333.1"/>
    <property type="molecule type" value="Genomic_DNA"/>
</dbReference>
<comment type="caution">
    <text evidence="1">The sequence shown here is derived from an EMBL/GenBank/DDBJ whole genome shotgun (WGS) entry which is preliminary data.</text>
</comment>
<keyword evidence="2" id="KW-1185">Reference proteome</keyword>
<proteinExistence type="predicted"/>